<comment type="function">
    <text evidence="1">Probable oxidoreductase that may play a role as regulator of mitochondrial function.</text>
</comment>
<dbReference type="SUPFAM" id="SSF51905">
    <property type="entry name" value="FAD/NAD(P)-binding domain"/>
    <property type="match status" value="1"/>
</dbReference>
<organism evidence="4 5">
    <name type="scientific">Mycobacterium lacus</name>
    <dbReference type="NCBI Taxonomy" id="169765"/>
    <lineage>
        <taxon>Bacteria</taxon>
        <taxon>Bacillati</taxon>
        <taxon>Actinomycetota</taxon>
        <taxon>Actinomycetes</taxon>
        <taxon>Mycobacteriales</taxon>
        <taxon>Mycobacteriaceae</taxon>
        <taxon>Mycobacterium</taxon>
    </lineage>
</organism>
<dbReference type="AlphaFoldDB" id="A0A1X1XP41"/>
<reference evidence="4 5" key="1">
    <citation type="journal article" date="2019" name="Emerg. Microbes Infect.">
        <title>Comprehensive subspecies identification of 175 nontuberculous mycobacteria species based on 7547 genomic profiles.</title>
        <authorList>
            <person name="Matsumoto Y."/>
            <person name="Kinjo T."/>
            <person name="Motooka D."/>
            <person name="Nabeya D."/>
            <person name="Jung N."/>
            <person name="Uechi K."/>
            <person name="Horii T."/>
            <person name="Iida T."/>
            <person name="Fujita J."/>
            <person name="Nakamura S."/>
        </authorList>
    </citation>
    <scope>NUCLEOTIDE SEQUENCE [LARGE SCALE GENOMIC DNA]</scope>
    <source>
        <strain evidence="4 5">JCM 15657</strain>
    </source>
</reference>
<dbReference type="EMBL" id="AP022581">
    <property type="protein sequence ID" value="BBX99105.1"/>
    <property type="molecule type" value="Genomic_DNA"/>
</dbReference>
<dbReference type="PANTHER" id="PTHR10668">
    <property type="entry name" value="PHYTOENE DEHYDROGENASE"/>
    <property type="match status" value="1"/>
</dbReference>
<sequence length="528" mass="55946">MSKSETGFDAIVIGAGHNGLTAAVLLQRAGLRTVCLEAKRYAGGMASTVELFDGYRFEIAGSVQFPTSAAVLGELGLDTLPTVDVDVMSVALRGVGDDPLVQYTDPMKMFAHLGEVHGADAVTGMAGLLAWSQAPTRALGRFEAGTPPKTFDEMYACATNEFERSAIDDMLFGSVTDVLDRYFPDREKHGALRGSMTVLAVNTLYRGPAMPGSAAALAFGLGIPDGDFVQMKKLRGGIGALTEHLARLLQSNGGDLRLRSKVTEILVANGRVRGVRTEAGDTLGAPIVVSAIAPDVTVNELIDPAALPCDIRDRYSRIDHRGSYLQMHFALDEAPCFAAPYEALNEPSMQASIGIFCTPEEVQRQWEDCRRGIVPADPTLVLQVPSVHDPHLAPAGKHAASAFALWFPIEGGADSAGKAGYGPAKVEMGRRVIDKITRLAPNFERSIVRHTTFTPKHMGVMFGAPGGDYCHGLLNPDQIGPNRPGPKGFLGQPIPLAGLYLGSAGCHGGPGITFIPGYNAGRAALADL</sequence>
<dbReference type="Gene3D" id="3.50.50.60">
    <property type="entry name" value="FAD/NAD(P)-binding domain"/>
    <property type="match status" value="2"/>
</dbReference>
<proteinExistence type="predicted"/>
<accession>A0A1X1XP41</accession>
<dbReference type="STRING" id="169765.AWC15_08565"/>
<dbReference type="InterPro" id="IPR036188">
    <property type="entry name" value="FAD/NAD-bd_sf"/>
</dbReference>
<name>A0A1X1XP41_9MYCO</name>
<evidence type="ECO:0000256" key="3">
    <source>
        <dbReference type="ARBA" id="ARBA00040298"/>
    </source>
</evidence>
<dbReference type="KEGG" id="mlj:MLAC_43990"/>
<dbReference type="Pfam" id="PF01593">
    <property type="entry name" value="Amino_oxidase"/>
    <property type="match status" value="1"/>
</dbReference>
<dbReference type="Proteomes" id="UP000466396">
    <property type="component" value="Chromosome"/>
</dbReference>
<dbReference type="OrthoDB" id="9774675at2"/>
<gene>
    <name evidence="4" type="ORF">MLAC_43990</name>
</gene>
<comment type="subunit">
    <text evidence="2">Interacts with COX5B; this interaction may contribute to localize PYROXD2 to the inner face of the inner mitochondrial membrane.</text>
</comment>
<protein>
    <recommendedName>
        <fullName evidence="3">Pyridine nucleotide-disulfide oxidoreductase domain-containing protein 2</fullName>
    </recommendedName>
</protein>
<dbReference type="PANTHER" id="PTHR10668:SF103">
    <property type="entry name" value="PYRIDINE NUCLEOTIDE-DISULFIDE OXIDOREDUCTASE DOMAIN-CONTAINING PROTEIN 2"/>
    <property type="match status" value="1"/>
</dbReference>
<dbReference type="GO" id="GO:0005829">
    <property type="term" value="C:cytosol"/>
    <property type="evidence" value="ECO:0007669"/>
    <property type="project" value="TreeGrafter"/>
</dbReference>
<dbReference type="RefSeq" id="WP_085162707.1">
    <property type="nucleotide sequence ID" value="NZ_AP022581.1"/>
</dbReference>
<dbReference type="InterPro" id="IPR002937">
    <property type="entry name" value="Amino_oxidase"/>
</dbReference>
<dbReference type="GO" id="GO:0016491">
    <property type="term" value="F:oxidoreductase activity"/>
    <property type="evidence" value="ECO:0007669"/>
    <property type="project" value="InterPro"/>
</dbReference>
<evidence type="ECO:0000256" key="2">
    <source>
        <dbReference type="ARBA" id="ARBA00038825"/>
    </source>
</evidence>
<evidence type="ECO:0000313" key="5">
    <source>
        <dbReference type="Proteomes" id="UP000466396"/>
    </source>
</evidence>
<evidence type="ECO:0000256" key="1">
    <source>
        <dbReference type="ARBA" id="ARBA00037217"/>
    </source>
</evidence>
<evidence type="ECO:0000313" key="4">
    <source>
        <dbReference type="EMBL" id="BBX99105.1"/>
    </source>
</evidence>
<keyword evidence="5" id="KW-1185">Reference proteome</keyword>